<accession>A0A0L6VUT6</accession>
<dbReference type="OrthoDB" id="76215at2759"/>
<evidence type="ECO:0000313" key="2">
    <source>
        <dbReference type="Proteomes" id="UP000037035"/>
    </source>
</evidence>
<proteinExistence type="predicted"/>
<keyword evidence="2" id="KW-1185">Reference proteome</keyword>
<evidence type="ECO:0008006" key="3">
    <source>
        <dbReference type="Google" id="ProtNLM"/>
    </source>
</evidence>
<comment type="caution">
    <text evidence="1">The sequence shown here is derived from an EMBL/GenBank/DDBJ whole genome shotgun (WGS) entry which is preliminary data.</text>
</comment>
<sequence length="254" mass="28416">MVSSKYTPSRSTYTGKQAATKRMMSSQIFSLSQYNLYAEEVSKELRKHFPKVEHVHDANKVKSKLSQGFKKDYNTFLACKDSSGFGWDVISCEITALDFGTPFPEFQRLYVIFGLSGATREAACLAIQQLLELQSCEAGAIQTDDSGSRNPLVSNHIATKNSPSAYLSRSHMKKDSISVAIESLVGFLNSQTNNISNDRKNNIQQVMALYQQVHAPHTLKEDSLASFKIFRNNINFSAKHHQQCFPQCLASRAD</sequence>
<organism evidence="1 2">
    <name type="scientific">Puccinia sorghi</name>
    <dbReference type="NCBI Taxonomy" id="27349"/>
    <lineage>
        <taxon>Eukaryota</taxon>
        <taxon>Fungi</taxon>
        <taxon>Dikarya</taxon>
        <taxon>Basidiomycota</taxon>
        <taxon>Pucciniomycotina</taxon>
        <taxon>Pucciniomycetes</taxon>
        <taxon>Pucciniales</taxon>
        <taxon>Pucciniaceae</taxon>
        <taxon>Puccinia</taxon>
    </lineage>
</organism>
<gene>
    <name evidence="1" type="ORF">VP01_1038g11</name>
</gene>
<dbReference type="EMBL" id="LAVV01000432">
    <property type="protein sequence ID" value="KNZ64357.1"/>
    <property type="molecule type" value="Genomic_DNA"/>
</dbReference>
<evidence type="ECO:0000313" key="1">
    <source>
        <dbReference type="EMBL" id="KNZ64357.1"/>
    </source>
</evidence>
<dbReference type="AlphaFoldDB" id="A0A0L6VUT6"/>
<dbReference type="Proteomes" id="UP000037035">
    <property type="component" value="Unassembled WGS sequence"/>
</dbReference>
<dbReference type="VEuPathDB" id="FungiDB:VP01_1038g11"/>
<name>A0A0L6VUT6_9BASI</name>
<reference evidence="1 2" key="1">
    <citation type="submission" date="2015-08" db="EMBL/GenBank/DDBJ databases">
        <title>Next Generation Sequencing and Analysis of the Genome of Puccinia sorghi L Schw, the Causal Agent of Maize Common Rust.</title>
        <authorList>
            <person name="Rochi L."/>
            <person name="Burguener G."/>
            <person name="Darino M."/>
            <person name="Turjanski A."/>
            <person name="Kreff E."/>
            <person name="Dieguez M.J."/>
            <person name="Sacco F."/>
        </authorList>
    </citation>
    <scope>NUCLEOTIDE SEQUENCE [LARGE SCALE GENOMIC DNA]</scope>
    <source>
        <strain evidence="1 2">RO10H11247</strain>
    </source>
</reference>
<protein>
    <recommendedName>
        <fullName evidence="3">Myb/SANT-like domain-containing protein</fullName>
    </recommendedName>
</protein>